<organism evidence="2 3">
    <name type="scientific">Xenotaenia resolanae</name>
    <dbReference type="NCBI Taxonomy" id="208358"/>
    <lineage>
        <taxon>Eukaryota</taxon>
        <taxon>Metazoa</taxon>
        <taxon>Chordata</taxon>
        <taxon>Craniata</taxon>
        <taxon>Vertebrata</taxon>
        <taxon>Euteleostomi</taxon>
        <taxon>Actinopterygii</taxon>
        <taxon>Neopterygii</taxon>
        <taxon>Teleostei</taxon>
        <taxon>Neoteleostei</taxon>
        <taxon>Acanthomorphata</taxon>
        <taxon>Ovalentaria</taxon>
        <taxon>Atherinomorphae</taxon>
        <taxon>Cyprinodontiformes</taxon>
        <taxon>Goodeidae</taxon>
        <taxon>Xenotaenia</taxon>
    </lineage>
</organism>
<accession>A0ABV0WMU0</accession>
<evidence type="ECO:0000313" key="2">
    <source>
        <dbReference type="EMBL" id="MEQ2269961.1"/>
    </source>
</evidence>
<evidence type="ECO:0000256" key="1">
    <source>
        <dbReference type="SAM" id="Coils"/>
    </source>
</evidence>
<comment type="caution">
    <text evidence="2">The sequence shown here is derived from an EMBL/GenBank/DDBJ whole genome shotgun (WGS) entry which is preliminary data.</text>
</comment>
<evidence type="ECO:0000313" key="3">
    <source>
        <dbReference type="Proteomes" id="UP001444071"/>
    </source>
</evidence>
<reference evidence="2 3" key="1">
    <citation type="submission" date="2021-06" db="EMBL/GenBank/DDBJ databases">
        <authorList>
            <person name="Palmer J.M."/>
        </authorList>
    </citation>
    <scope>NUCLEOTIDE SEQUENCE [LARGE SCALE GENOMIC DNA]</scope>
    <source>
        <strain evidence="2 3">XR_2019</strain>
        <tissue evidence="2">Muscle</tissue>
    </source>
</reference>
<name>A0ABV0WMU0_9TELE</name>
<dbReference type="Proteomes" id="UP001444071">
    <property type="component" value="Unassembled WGS sequence"/>
</dbReference>
<feature type="coiled-coil region" evidence="1">
    <location>
        <begin position="9"/>
        <end position="74"/>
    </location>
</feature>
<protein>
    <submittedName>
        <fullName evidence="2">Uncharacterized protein</fullName>
    </submittedName>
</protein>
<keyword evidence="1" id="KW-0175">Coiled coil</keyword>
<dbReference type="EMBL" id="JAHRIM010054062">
    <property type="protein sequence ID" value="MEQ2269961.1"/>
    <property type="molecule type" value="Genomic_DNA"/>
</dbReference>
<keyword evidence="3" id="KW-1185">Reference proteome</keyword>
<proteinExistence type="predicted"/>
<sequence length="177" mass="20338">MAPSLTKYMEELKLSLNVMSEELSKVVKQQTSLMCLIGEIQQLKAIIKEKDEKIEELEKRVEDLEQFARKEDVVISGLKTTHRTYARTTAEDNKGEDAPPDELLSLEQQVIKFFSSKGILLDSKTIAACYTMPQKPNTNLDKRRKRPNIILRFVSTKYKTELLKVVKKTKGNRCVCE</sequence>
<gene>
    <name evidence="2" type="ORF">XENORESO_012910</name>
</gene>